<dbReference type="InterPro" id="IPR036388">
    <property type="entry name" value="WH-like_DNA-bd_sf"/>
</dbReference>
<dbReference type="PANTHER" id="PTHR48111:SF40">
    <property type="entry name" value="PHOSPHATE REGULON TRANSCRIPTIONAL REGULATORY PROTEIN PHOB"/>
    <property type="match status" value="1"/>
</dbReference>
<dbReference type="Proteomes" id="UP000784700">
    <property type="component" value="Unassembled WGS sequence"/>
</dbReference>
<dbReference type="PROSITE" id="PS51755">
    <property type="entry name" value="OMPR_PHOB"/>
    <property type="match status" value="1"/>
</dbReference>
<dbReference type="InterPro" id="IPR001867">
    <property type="entry name" value="OmpR/PhoB-type_DNA-bd"/>
</dbReference>
<keyword evidence="4 6" id="KW-0238">DNA-binding</keyword>
<reference evidence="8" key="1">
    <citation type="submission" date="2018-08" db="EMBL/GenBank/DDBJ databases">
        <title>Comparative genomics of wild bee and flower associated Lactobacillus reveals potential adaptation to the bee host.</title>
        <authorList>
            <person name="Vuong H.Q."/>
            <person name="Mcfrederick Q.S."/>
        </authorList>
    </citation>
    <scope>NUCLEOTIDE SEQUENCE</scope>
    <source>
        <strain evidence="8">HV_63</strain>
    </source>
</reference>
<dbReference type="SUPFAM" id="SSF52172">
    <property type="entry name" value="CheY-like"/>
    <property type="match status" value="1"/>
</dbReference>
<dbReference type="GO" id="GO:0005829">
    <property type="term" value="C:cytosol"/>
    <property type="evidence" value="ECO:0007669"/>
    <property type="project" value="TreeGrafter"/>
</dbReference>
<sequence length="237" mass="27890">MNSILLITNNLKWSSEISHSAADKGFFINTLSNPDMDDLYLFLKKDNDSAVIYDLSVKDDFKKNLEFISKIRDSFSNPVIIIASDYIEENERKLFALKVDDYITNVLNADRILLRTIHLIELYKRLVSENVNNFKKYIYKDFEISLKHFQVKYLGTKMDLTPKEFNIFYYMVRHHDQVLSREQIFRGVWREDGNDADLFISSRIVDMHVSHLRDKLKALPGNNVFIKTVRGFGYILN</sequence>
<feature type="domain" description="OmpR/PhoB-type" evidence="7">
    <location>
        <begin position="134"/>
        <end position="237"/>
    </location>
</feature>
<dbReference type="RefSeq" id="WP_140936124.1">
    <property type="nucleotide sequence ID" value="NZ_QUBF01000001.1"/>
</dbReference>
<evidence type="ECO:0000313" key="9">
    <source>
        <dbReference type="Proteomes" id="UP000784700"/>
    </source>
</evidence>
<gene>
    <name evidence="8" type="ORF">DY130_00105</name>
</gene>
<dbReference type="InterPro" id="IPR039420">
    <property type="entry name" value="WalR-like"/>
</dbReference>
<evidence type="ECO:0000259" key="7">
    <source>
        <dbReference type="PROSITE" id="PS51755"/>
    </source>
</evidence>
<dbReference type="GO" id="GO:0032993">
    <property type="term" value="C:protein-DNA complex"/>
    <property type="evidence" value="ECO:0007669"/>
    <property type="project" value="TreeGrafter"/>
</dbReference>
<feature type="DNA-binding region" description="OmpR/PhoB-type" evidence="6">
    <location>
        <begin position="134"/>
        <end position="237"/>
    </location>
</feature>
<dbReference type="SMART" id="SM00862">
    <property type="entry name" value="Trans_reg_C"/>
    <property type="match status" value="1"/>
</dbReference>
<proteinExistence type="predicted"/>
<accession>A0A9Q8MUL7</accession>
<comment type="caution">
    <text evidence="8">The sequence shown here is derived from an EMBL/GenBank/DDBJ whole genome shotgun (WGS) entry which is preliminary data.</text>
</comment>
<evidence type="ECO:0000313" key="8">
    <source>
        <dbReference type="EMBL" id="TPR45959.1"/>
    </source>
</evidence>
<dbReference type="InterPro" id="IPR011006">
    <property type="entry name" value="CheY-like_superfamily"/>
</dbReference>
<evidence type="ECO:0000256" key="6">
    <source>
        <dbReference type="PROSITE-ProRule" id="PRU01091"/>
    </source>
</evidence>
<evidence type="ECO:0000256" key="5">
    <source>
        <dbReference type="ARBA" id="ARBA00023163"/>
    </source>
</evidence>
<keyword evidence="2" id="KW-0902">Two-component regulatory system</keyword>
<name>A0A9Q8MUL7_9LACO</name>
<dbReference type="Gene3D" id="1.10.10.10">
    <property type="entry name" value="Winged helix-like DNA-binding domain superfamily/Winged helix DNA-binding domain"/>
    <property type="match status" value="1"/>
</dbReference>
<dbReference type="GO" id="GO:0006355">
    <property type="term" value="P:regulation of DNA-templated transcription"/>
    <property type="evidence" value="ECO:0007669"/>
    <property type="project" value="InterPro"/>
</dbReference>
<dbReference type="PANTHER" id="PTHR48111">
    <property type="entry name" value="REGULATOR OF RPOS"/>
    <property type="match status" value="1"/>
</dbReference>
<dbReference type="Pfam" id="PF00486">
    <property type="entry name" value="Trans_reg_C"/>
    <property type="match status" value="1"/>
</dbReference>
<dbReference type="GeneID" id="58107523"/>
<dbReference type="InterPro" id="IPR016032">
    <property type="entry name" value="Sig_transdc_resp-reg_C-effctor"/>
</dbReference>
<dbReference type="SUPFAM" id="SSF46894">
    <property type="entry name" value="C-terminal effector domain of the bipartite response regulators"/>
    <property type="match status" value="1"/>
</dbReference>
<evidence type="ECO:0000256" key="2">
    <source>
        <dbReference type="ARBA" id="ARBA00023012"/>
    </source>
</evidence>
<protein>
    <submittedName>
        <fullName evidence="8">DNA-binding response regulator</fullName>
    </submittedName>
</protein>
<evidence type="ECO:0000256" key="1">
    <source>
        <dbReference type="ARBA" id="ARBA00022553"/>
    </source>
</evidence>
<evidence type="ECO:0000256" key="4">
    <source>
        <dbReference type="ARBA" id="ARBA00023125"/>
    </source>
</evidence>
<dbReference type="GO" id="GO:0000976">
    <property type="term" value="F:transcription cis-regulatory region binding"/>
    <property type="evidence" value="ECO:0007669"/>
    <property type="project" value="TreeGrafter"/>
</dbReference>
<evidence type="ECO:0000256" key="3">
    <source>
        <dbReference type="ARBA" id="ARBA00023015"/>
    </source>
</evidence>
<keyword evidence="1" id="KW-0597">Phosphoprotein</keyword>
<dbReference type="CDD" id="cd00383">
    <property type="entry name" value="trans_reg_C"/>
    <property type="match status" value="1"/>
</dbReference>
<dbReference type="EMBL" id="QUBG01000001">
    <property type="protein sequence ID" value="TPR45959.1"/>
    <property type="molecule type" value="Genomic_DNA"/>
</dbReference>
<dbReference type="AlphaFoldDB" id="A0A9Q8MUL7"/>
<dbReference type="GO" id="GO:0000156">
    <property type="term" value="F:phosphorelay response regulator activity"/>
    <property type="evidence" value="ECO:0007669"/>
    <property type="project" value="TreeGrafter"/>
</dbReference>
<keyword evidence="3" id="KW-0805">Transcription regulation</keyword>
<organism evidence="8 9">
    <name type="scientific">Apilactobacillus micheneri</name>
    <dbReference type="NCBI Taxonomy" id="1899430"/>
    <lineage>
        <taxon>Bacteria</taxon>
        <taxon>Bacillati</taxon>
        <taxon>Bacillota</taxon>
        <taxon>Bacilli</taxon>
        <taxon>Lactobacillales</taxon>
        <taxon>Lactobacillaceae</taxon>
        <taxon>Apilactobacillus</taxon>
    </lineage>
</organism>
<keyword evidence="5" id="KW-0804">Transcription</keyword>